<dbReference type="AlphaFoldDB" id="N4WTF2"/>
<evidence type="ECO:0000313" key="3">
    <source>
        <dbReference type="Proteomes" id="UP000012283"/>
    </source>
</evidence>
<sequence>MEYIQKEKEGACAMLRTTKFDRQLWQLQSFETISYDKDEQLLLIHFLDETTLRFHPVSEDIVFQLILDQNKDSFIECRLKSNYSYAKVI</sequence>
<comment type="caution">
    <text evidence="2">The sequence shown here is derived from an EMBL/GenBank/DDBJ whole genome shotgun (WGS) entry which is preliminary data.</text>
</comment>
<keyword evidence="3" id="KW-1185">Reference proteome</keyword>
<evidence type="ECO:0000259" key="1">
    <source>
        <dbReference type="Pfam" id="PF13619"/>
    </source>
</evidence>
<dbReference type="eggNOG" id="ENOG5033DVJ">
    <property type="taxonomic scope" value="Bacteria"/>
</dbReference>
<dbReference type="EMBL" id="APML01000019">
    <property type="protein sequence ID" value="ENH97605.1"/>
    <property type="molecule type" value="Genomic_DNA"/>
</dbReference>
<dbReference type="Proteomes" id="UP000012283">
    <property type="component" value="Unassembled WGS sequence"/>
</dbReference>
<evidence type="ECO:0000313" key="2">
    <source>
        <dbReference type="EMBL" id="ENH97605.1"/>
    </source>
</evidence>
<gene>
    <name evidence="2" type="ORF">J416_06323</name>
</gene>
<reference evidence="2 3" key="1">
    <citation type="submission" date="2013-03" db="EMBL/GenBank/DDBJ databases">
        <title>Draft genome sequence of Gracibacillus halophilus YIM-C55.5, a moderately halophilic and thermophilic organism from the Xiaochaidamu salt lake.</title>
        <authorList>
            <person name="Sugumar T."/>
            <person name="Polireddy D.R."/>
            <person name="Antony A."/>
            <person name="Madhava Y.R."/>
            <person name="Sivakumar N."/>
        </authorList>
    </citation>
    <scope>NUCLEOTIDE SEQUENCE [LARGE SCALE GENOMIC DNA]</scope>
    <source>
        <strain evidence="2 3">YIM-C55.5</strain>
    </source>
</reference>
<accession>N4WTF2</accession>
<name>N4WTF2_9BACI</name>
<dbReference type="STRING" id="1308866.J416_06323"/>
<organism evidence="2 3">
    <name type="scientific">Gracilibacillus halophilus YIM-C55.5</name>
    <dbReference type="NCBI Taxonomy" id="1308866"/>
    <lineage>
        <taxon>Bacteria</taxon>
        <taxon>Bacillati</taxon>
        <taxon>Bacillota</taxon>
        <taxon>Bacilli</taxon>
        <taxon>Bacillales</taxon>
        <taxon>Bacillaceae</taxon>
        <taxon>Gracilibacillus</taxon>
    </lineage>
</organism>
<dbReference type="PATRIC" id="fig|1308866.3.peg.1279"/>
<protein>
    <recommendedName>
        <fullName evidence="1">KTSC domain-containing protein</fullName>
    </recommendedName>
</protein>
<feature type="domain" description="KTSC" evidence="1">
    <location>
        <begin position="31"/>
        <end position="83"/>
    </location>
</feature>
<dbReference type="InterPro" id="IPR025309">
    <property type="entry name" value="KTSC_dom"/>
</dbReference>
<proteinExistence type="predicted"/>
<dbReference type="Pfam" id="PF13619">
    <property type="entry name" value="KTSC"/>
    <property type="match status" value="1"/>
</dbReference>